<reference evidence="2 3" key="1">
    <citation type="submission" date="2013-11" db="EMBL/GenBank/DDBJ databases">
        <title>The Genome Sequence of Phytophthora parasitica P1976.</title>
        <authorList>
            <consortium name="The Broad Institute Genomics Platform"/>
            <person name="Russ C."/>
            <person name="Tyler B."/>
            <person name="Panabieres F."/>
            <person name="Shan W."/>
            <person name="Tripathy S."/>
            <person name="Grunwald N."/>
            <person name="Machado M."/>
            <person name="Johnson C.S."/>
            <person name="Walker B."/>
            <person name="Young S."/>
            <person name="Zeng Q."/>
            <person name="Gargeya S."/>
            <person name="Fitzgerald M."/>
            <person name="Haas B."/>
            <person name="Abouelleil A."/>
            <person name="Allen A.W."/>
            <person name="Alvarado L."/>
            <person name="Arachchi H.M."/>
            <person name="Berlin A.M."/>
            <person name="Chapman S.B."/>
            <person name="Gainer-Dewar J."/>
            <person name="Goldberg J."/>
            <person name="Griggs A."/>
            <person name="Gujja S."/>
            <person name="Hansen M."/>
            <person name="Howarth C."/>
            <person name="Imamovic A."/>
            <person name="Ireland A."/>
            <person name="Larimer J."/>
            <person name="McCowan C."/>
            <person name="Murphy C."/>
            <person name="Pearson M."/>
            <person name="Poon T.W."/>
            <person name="Priest M."/>
            <person name="Roberts A."/>
            <person name="Saif S."/>
            <person name="Shea T."/>
            <person name="Sisk P."/>
            <person name="Sykes S."/>
            <person name="Wortman J."/>
            <person name="Nusbaum C."/>
            <person name="Birren B."/>
        </authorList>
    </citation>
    <scope>NUCLEOTIDE SEQUENCE [LARGE SCALE GENOMIC DNA]</scope>
    <source>
        <strain evidence="2 3">P1976</strain>
    </source>
</reference>
<feature type="signal peptide" evidence="1">
    <location>
        <begin position="1"/>
        <end position="20"/>
    </location>
</feature>
<protein>
    <recommendedName>
        <fullName evidence="4">RxLR effector protein</fullName>
    </recommendedName>
</protein>
<feature type="chain" id="PRO_5001752494" description="RxLR effector protein" evidence="1">
    <location>
        <begin position="21"/>
        <end position="139"/>
    </location>
</feature>
<keyword evidence="1" id="KW-0732">Signal</keyword>
<dbReference type="EMBL" id="ANJA01004078">
    <property type="protein sequence ID" value="ETO59564.1"/>
    <property type="molecule type" value="Genomic_DNA"/>
</dbReference>
<dbReference type="AlphaFoldDB" id="A0A080YYV3"/>
<accession>A0A080YYV3</accession>
<proteinExistence type="predicted"/>
<name>A0A080YYV3_PHYNI</name>
<evidence type="ECO:0008006" key="4">
    <source>
        <dbReference type="Google" id="ProtNLM"/>
    </source>
</evidence>
<comment type="caution">
    <text evidence="2">The sequence shown here is derived from an EMBL/GenBank/DDBJ whole genome shotgun (WGS) entry which is preliminary data.</text>
</comment>
<organism evidence="2 3">
    <name type="scientific">Phytophthora nicotianae P1976</name>
    <dbReference type="NCBI Taxonomy" id="1317066"/>
    <lineage>
        <taxon>Eukaryota</taxon>
        <taxon>Sar</taxon>
        <taxon>Stramenopiles</taxon>
        <taxon>Oomycota</taxon>
        <taxon>Peronosporomycetes</taxon>
        <taxon>Peronosporales</taxon>
        <taxon>Peronosporaceae</taxon>
        <taxon>Phytophthora</taxon>
    </lineage>
</organism>
<evidence type="ECO:0000313" key="3">
    <source>
        <dbReference type="Proteomes" id="UP000028582"/>
    </source>
</evidence>
<dbReference type="Proteomes" id="UP000028582">
    <property type="component" value="Unassembled WGS sequence"/>
</dbReference>
<sequence length="139" mass="15116">MLLIQVLLVFLVALFVSCEAAATQNQLTITTTDSTATAKALQKFFTEDAKQNRNNGFLKVVTLPSSEEERASTSTGAITAGEGARAAAGTTVVSSDTTSGETVTVTVYNNNGLWQRFLRWWNRLFHVSSNRLLREGGKK</sequence>
<gene>
    <name evidence="2" type="ORF">F444_22130</name>
</gene>
<evidence type="ECO:0000313" key="2">
    <source>
        <dbReference type="EMBL" id="ETO59564.1"/>
    </source>
</evidence>
<evidence type="ECO:0000256" key="1">
    <source>
        <dbReference type="SAM" id="SignalP"/>
    </source>
</evidence>